<dbReference type="InterPro" id="IPR018062">
    <property type="entry name" value="HTH_AraC-typ_CS"/>
</dbReference>
<dbReference type="RefSeq" id="WP_066700813.1">
    <property type="nucleotide sequence ID" value="NZ_AP018664.1"/>
</dbReference>
<dbReference type="PANTHER" id="PTHR47893:SF1">
    <property type="entry name" value="REGULATORY PROTEIN PCHR"/>
    <property type="match status" value="1"/>
</dbReference>
<keyword evidence="2" id="KW-0238">DNA-binding</keyword>
<dbReference type="InterPro" id="IPR009057">
    <property type="entry name" value="Homeodomain-like_sf"/>
</dbReference>
<keyword evidence="1" id="KW-0805">Transcription regulation</keyword>
<organism evidence="5 6">
    <name type="scientific">Sphingobium amiense</name>
    <dbReference type="NCBI Taxonomy" id="135719"/>
    <lineage>
        <taxon>Bacteria</taxon>
        <taxon>Pseudomonadati</taxon>
        <taxon>Pseudomonadota</taxon>
        <taxon>Alphaproteobacteria</taxon>
        <taxon>Sphingomonadales</taxon>
        <taxon>Sphingomonadaceae</taxon>
        <taxon>Sphingobium</taxon>
    </lineage>
</organism>
<dbReference type="InterPro" id="IPR018060">
    <property type="entry name" value="HTH_AraC"/>
</dbReference>
<keyword evidence="6" id="KW-1185">Reference proteome</keyword>
<dbReference type="PROSITE" id="PS01124">
    <property type="entry name" value="HTH_ARAC_FAMILY_2"/>
    <property type="match status" value="1"/>
</dbReference>
<dbReference type="GO" id="GO:0003700">
    <property type="term" value="F:DNA-binding transcription factor activity"/>
    <property type="evidence" value="ECO:0007669"/>
    <property type="project" value="InterPro"/>
</dbReference>
<accession>A0A494W8T4</accession>
<evidence type="ECO:0000256" key="2">
    <source>
        <dbReference type="ARBA" id="ARBA00023125"/>
    </source>
</evidence>
<dbReference type="SMART" id="SM00342">
    <property type="entry name" value="HTH_ARAC"/>
    <property type="match status" value="1"/>
</dbReference>
<dbReference type="PANTHER" id="PTHR47893">
    <property type="entry name" value="REGULATORY PROTEIN PCHR"/>
    <property type="match status" value="1"/>
</dbReference>
<dbReference type="Pfam" id="PF12833">
    <property type="entry name" value="HTH_18"/>
    <property type="match status" value="1"/>
</dbReference>
<dbReference type="InterPro" id="IPR053142">
    <property type="entry name" value="PchR_regulatory_protein"/>
</dbReference>
<evidence type="ECO:0000313" key="5">
    <source>
        <dbReference type="EMBL" id="BBD96792.1"/>
    </source>
</evidence>
<evidence type="ECO:0000313" key="6">
    <source>
        <dbReference type="Proteomes" id="UP000279959"/>
    </source>
</evidence>
<reference evidence="5 6" key="1">
    <citation type="submission" date="2018-05" db="EMBL/GenBank/DDBJ databases">
        <title>Complete Genome Sequence of the Nonylphenol-Degrading Bacterium Sphingobium amiense DSM 16289T.</title>
        <authorList>
            <person name="Ootsuka M."/>
            <person name="Nishizawa T."/>
            <person name="Ohta H."/>
        </authorList>
    </citation>
    <scope>NUCLEOTIDE SEQUENCE [LARGE SCALE GENOMIC DNA]</scope>
    <source>
        <strain evidence="5 6">DSM 16289</strain>
    </source>
</reference>
<sequence>MSLSALPSPRPAGLLSPDGRGHGLRQAVALRQGLTLARTDVTFDHETDARLECHGSFLRFHFRLEGDSVVSDDRGESSSVSAGTILLVAQPADSYKRERAGINTHERSVTLICDRDYAAELIRQADATPSFLDDFLRNDVSGFSFLERTMPMKIRPIVEDILDPPLTGRLSEVLIEAKALELLCYTIHQILRVPEQGAIIREKDRKRVRDLCFILEQDPAAPISIDLLCRELAWNDTQMTECFKAVTGITISNYRQQVRMRYARRQLEETDLPITQIAFDSGYEYPSNFTTAFKRTFGVSPRDVRR</sequence>
<proteinExistence type="predicted"/>
<dbReference type="InterPro" id="IPR020449">
    <property type="entry name" value="Tscrpt_reg_AraC-type_HTH"/>
</dbReference>
<dbReference type="AlphaFoldDB" id="A0A494W8T4"/>
<gene>
    <name evidence="5" type="ORF">SAMIE_1002930</name>
</gene>
<dbReference type="SUPFAM" id="SSF46689">
    <property type="entry name" value="Homeodomain-like"/>
    <property type="match status" value="2"/>
</dbReference>
<dbReference type="Proteomes" id="UP000279959">
    <property type="component" value="Chromosome"/>
</dbReference>
<dbReference type="PRINTS" id="PR00032">
    <property type="entry name" value="HTHARAC"/>
</dbReference>
<evidence type="ECO:0000256" key="3">
    <source>
        <dbReference type="ARBA" id="ARBA00023163"/>
    </source>
</evidence>
<dbReference type="GO" id="GO:0043565">
    <property type="term" value="F:sequence-specific DNA binding"/>
    <property type="evidence" value="ECO:0007669"/>
    <property type="project" value="InterPro"/>
</dbReference>
<feature type="domain" description="HTH araC/xylS-type" evidence="4">
    <location>
        <begin position="209"/>
        <end position="306"/>
    </location>
</feature>
<name>A0A494W8T4_9SPHN</name>
<dbReference type="EMBL" id="AP018664">
    <property type="protein sequence ID" value="BBD96792.1"/>
    <property type="molecule type" value="Genomic_DNA"/>
</dbReference>
<dbReference type="Gene3D" id="1.10.10.60">
    <property type="entry name" value="Homeodomain-like"/>
    <property type="match status" value="2"/>
</dbReference>
<keyword evidence="3" id="KW-0804">Transcription</keyword>
<protein>
    <submittedName>
        <fullName evidence="5">AraC family transcriptional regulator</fullName>
    </submittedName>
</protein>
<dbReference type="PROSITE" id="PS00041">
    <property type="entry name" value="HTH_ARAC_FAMILY_1"/>
    <property type="match status" value="1"/>
</dbReference>
<dbReference type="KEGG" id="sami:SAMIE_1002930"/>
<evidence type="ECO:0000256" key="1">
    <source>
        <dbReference type="ARBA" id="ARBA00023015"/>
    </source>
</evidence>
<evidence type="ECO:0000259" key="4">
    <source>
        <dbReference type="PROSITE" id="PS01124"/>
    </source>
</evidence>